<evidence type="ECO:0000256" key="3">
    <source>
        <dbReference type="ARBA" id="ARBA00023235"/>
    </source>
</evidence>
<feature type="domain" description="Pseudouridine synthase I TruA alpha/beta" evidence="8">
    <location>
        <begin position="8"/>
        <end position="108"/>
    </location>
</feature>
<evidence type="ECO:0000256" key="5">
    <source>
        <dbReference type="PIRSR" id="PIRSR001430-1"/>
    </source>
</evidence>
<evidence type="ECO:0000313" key="10">
    <source>
        <dbReference type="Proteomes" id="UP000199708"/>
    </source>
</evidence>
<dbReference type="NCBIfam" id="TIGR00071">
    <property type="entry name" value="hisT_truA"/>
    <property type="match status" value="1"/>
</dbReference>
<dbReference type="FunFam" id="3.30.70.580:FF:000001">
    <property type="entry name" value="tRNA pseudouridine synthase A"/>
    <property type="match status" value="1"/>
</dbReference>
<proteinExistence type="inferred from homology"/>
<dbReference type="GO" id="GO:0031119">
    <property type="term" value="P:tRNA pseudouridine synthesis"/>
    <property type="evidence" value="ECO:0007669"/>
    <property type="project" value="UniProtKB-UniRule"/>
</dbReference>
<dbReference type="AlphaFoldDB" id="A0A1G7RKH5"/>
<dbReference type="HAMAP" id="MF_00171">
    <property type="entry name" value="TruA"/>
    <property type="match status" value="1"/>
</dbReference>
<dbReference type="EMBL" id="FNCK01000003">
    <property type="protein sequence ID" value="SDG11213.1"/>
    <property type="molecule type" value="Genomic_DNA"/>
</dbReference>
<dbReference type="RefSeq" id="WP_090289488.1">
    <property type="nucleotide sequence ID" value="NZ_FNCK01000003.1"/>
</dbReference>
<evidence type="ECO:0000256" key="2">
    <source>
        <dbReference type="ARBA" id="ARBA00022694"/>
    </source>
</evidence>
<dbReference type="InterPro" id="IPR001406">
    <property type="entry name" value="PsdUridine_synth_TruA"/>
</dbReference>
<dbReference type="OrthoDB" id="9811823at2"/>
<dbReference type="PANTHER" id="PTHR11142">
    <property type="entry name" value="PSEUDOURIDYLATE SYNTHASE"/>
    <property type="match status" value="1"/>
</dbReference>
<feature type="domain" description="Pseudouridine synthase I TruA alpha/beta" evidence="8">
    <location>
        <begin position="150"/>
        <end position="250"/>
    </location>
</feature>
<protein>
    <recommendedName>
        <fullName evidence="4">tRNA pseudouridine synthase A</fullName>
        <ecNumber evidence="4">5.4.99.12</ecNumber>
    </recommendedName>
    <alternativeName>
        <fullName evidence="4">tRNA pseudouridine(38-40) synthase</fullName>
    </alternativeName>
    <alternativeName>
        <fullName evidence="4">tRNA pseudouridylate synthase I</fullName>
    </alternativeName>
    <alternativeName>
        <fullName evidence="4">tRNA-uridine isomerase I</fullName>
    </alternativeName>
</protein>
<dbReference type="PANTHER" id="PTHR11142:SF0">
    <property type="entry name" value="TRNA PSEUDOURIDINE SYNTHASE-LIKE 1"/>
    <property type="match status" value="1"/>
</dbReference>
<accession>A0A1G7RKH5</accession>
<evidence type="ECO:0000256" key="1">
    <source>
        <dbReference type="ARBA" id="ARBA00009375"/>
    </source>
</evidence>
<comment type="caution">
    <text evidence="4">Lacks conserved residue(s) required for the propagation of feature annotation.</text>
</comment>
<dbReference type="SUPFAM" id="SSF55120">
    <property type="entry name" value="Pseudouridine synthase"/>
    <property type="match status" value="1"/>
</dbReference>
<keyword evidence="2 4" id="KW-0819">tRNA processing</keyword>
<comment type="catalytic activity">
    <reaction evidence="4 7">
        <text>uridine(38/39/40) in tRNA = pseudouridine(38/39/40) in tRNA</text>
        <dbReference type="Rhea" id="RHEA:22376"/>
        <dbReference type="Rhea" id="RHEA-COMP:10085"/>
        <dbReference type="Rhea" id="RHEA-COMP:10087"/>
        <dbReference type="ChEBI" id="CHEBI:65314"/>
        <dbReference type="ChEBI" id="CHEBI:65315"/>
        <dbReference type="EC" id="5.4.99.12"/>
    </reaction>
</comment>
<evidence type="ECO:0000256" key="4">
    <source>
        <dbReference type="HAMAP-Rule" id="MF_00171"/>
    </source>
</evidence>
<dbReference type="Gene3D" id="3.30.70.580">
    <property type="entry name" value="Pseudouridine synthase I, catalytic domain, N-terminal subdomain"/>
    <property type="match status" value="1"/>
</dbReference>
<feature type="active site" description="Nucleophile" evidence="4 5">
    <location>
        <position position="56"/>
    </location>
</feature>
<dbReference type="STRING" id="120956.SAMN05421791_10374"/>
<evidence type="ECO:0000256" key="7">
    <source>
        <dbReference type="RuleBase" id="RU003792"/>
    </source>
</evidence>
<feature type="binding site" evidence="4 6">
    <location>
        <position position="114"/>
    </location>
    <ligand>
        <name>substrate</name>
    </ligand>
</feature>
<evidence type="ECO:0000259" key="8">
    <source>
        <dbReference type="Pfam" id="PF01416"/>
    </source>
</evidence>
<dbReference type="InterPro" id="IPR020097">
    <property type="entry name" value="PsdUridine_synth_TruA_a/b_dom"/>
</dbReference>
<dbReference type="InterPro" id="IPR020095">
    <property type="entry name" value="PsdUridine_synth_TruA_C"/>
</dbReference>
<dbReference type="Proteomes" id="UP000199708">
    <property type="component" value="Unassembled WGS sequence"/>
</dbReference>
<comment type="subunit">
    <text evidence="4">Homodimer.</text>
</comment>
<dbReference type="Pfam" id="PF01416">
    <property type="entry name" value="PseudoU_synth_1"/>
    <property type="match status" value="2"/>
</dbReference>
<evidence type="ECO:0000313" key="9">
    <source>
        <dbReference type="EMBL" id="SDG11213.1"/>
    </source>
</evidence>
<keyword evidence="10" id="KW-1185">Reference proteome</keyword>
<dbReference type="InterPro" id="IPR020094">
    <property type="entry name" value="TruA/RsuA/RluB/E/F_N"/>
</dbReference>
<dbReference type="InterPro" id="IPR020103">
    <property type="entry name" value="PsdUridine_synth_cat_dom_sf"/>
</dbReference>
<name>A0A1G7RKH5_9LACT</name>
<dbReference type="GO" id="GO:0003723">
    <property type="term" value="F:RNA binding"/>
    <property type="evidence" value="ECO:0007669"/>
    <property type="project" value="InterPro"/>
</dbReference>
<keyword evidence="3 4" id="KW-0413">Isomerase</keyword>
<dbReference type="EC" id="5.4.99.12" evidence="4"/>
<reference evidence="9 10" key="1">
    <citation type="submission" date="2016-10" db="EMBL/GenBank/DDBJ databases">
        <authorList>
            <person name="de Groot N.N."/>
        </authorList>
    </citation>
    <scope>NUCLEOTIDE SEQUENCE [LARGE SCALE GENOMIC DNA]</scope>
    <source>
        <strain evidence="9 10">ATCC BAA-466</strain>
    </source>
</reference>
<dbReference type="Gene3D" id="3.30.70.660">
    <property type="entry name" value="Pseudouridine synthase I, catalytic domain, C-terminal subdomain"/>
    <property type="match status" value="1"/>
</dbReference>
<organism evidence="9 10">
    <name type="scientific">Facklamia miroungae</name>
    <dbReference type="NCBI Taxonomy" id="120956"/>
    <lineage>
        <taxon>Bacteria</taxon>
        <taxon>Bacillati</taxon>
        <taxon>Bacillota</taxon>
        <taxon>Bacilli</taxon>
        <taxon>Lactobacillales</taxon>
        <taxon>Aerococcaceae</taxon>
        <taxon>Facklamia</taxon>
    </lineage>
</organism>
<comment type="similarity">
    <text evidence="1 4 7">Belongs to the tRNA pseudouridine synthase TruA family.</text>
</comment>
<dbReference type="PIRSF" id="PIRSF001430">
    <property type="entry name" value="tRNA_psdUrid_synth"/>
    <property type="match status" value="1"/>
</dbReference>
<dbReference type="CDD" id="cd02570">
    <property type="entry name" value="PseudoU_synth_EcTruA"/>
    <property type="match status" value="1"/>
</dbReference>
<evidence type="ECO:0000256" key="6">
    <source>
        <dbReference type="PIRSR" id="PIRSR001430-2"/>
    </source>
</evidence>
<sequence length="258" mass="29611">MPRYVAKVQYDGSRYHGYQIQKNGTSIQERIEHALLLIAKRSPNNPIKIVGSGRTDAGVHALGQVIHFDFPASIPATNLLRALNSILAKDIRIVQCKQIESDFHARYDAIGKSYRYRVDIQRFPDPFKRQFTTHHGYPFKIERIQAGLAYLKGEHDFTSFCSTKTDKQNKVRNLYQIEANIDSHNQELVFDFRGNGFLYNMIRIIVGTSLQIGDGLKQPEEMQRLLQVKDRNQAGPTAPPQGLYLMHVEYKEDPFDSE</sequence>
<gene>
    <name evidence="4" type="primary">truA</name>
    <name evidence="9" type="ORF">SAMN05421791_10374</name>
</gene>
<dbReference type="GO" id="GO:0160147">
    <property type="term" value="F:tRNA pseudouridine(38-40) synthase activity"/>
    <property type="evidence" value="ECO:0007669"/>
    <property type="project" value="UniProtKB-EC"/>
</dbReference>
<comment type="function">
    <text evidence="4">Formation of pseudouridine at positions 38, 39 and 40 in the anticodon stem and loop of transfer RNAs.</text>
</comment>